<dbReference type="InParanoid" id="A0A1C7NP00"/>
<evidence type="ECO:0000313" key="2">
    <source>
        <dbReference type="EMBL" id="OBZ90819.1"/>
    </source>
</evidence>
<proteinExistence type="predicted"/>
<evidence type="ECO:0000313" key="1">
    <source>
        <dbReference type="EMBL" id="OBZ90817.1"/>
    </source>
</evidence>
<gene>
    <name evidence="2" type="ORF">A0J61_01111</name>
    <name evidence="1" type="ORF">A0J61_01113</name>
</gene>
<dbReference type="Proteomes" id="UP000093000">
    <property type="component" value="Unassembled WGS sequence"/>
</dbReference>
<evidence type="ECO:0000313" key="3">
    <source>
        <dbReference type="Proteomes" id="UP000093000"/>
    </source>
</evidence>
<comment type="caution">
    <text evidence="1">The sequence shown here is derived from an EMBL/GenBank/DDBJ whole genome shotgun (WGS) entry which is preliminary data.</text>
</comment>
<accession>A0A1C7NP00</accession>
<dbReference type="EMBL" id="LUGH01000032">
    <property type="protein sequence ID" value="OBZ90817.1"/>
    <property type="molecule type" value="Genomic_DNA"/>
</dbReference>
<organism evidence="1 3">
    <name type="scientific">Choanephora cucurbitarum</name>
    <dbReference type="NCBI Taxonomy" id="101091"/>
    <lineage>
        <taxon>Eukaryota</taxon>
        <taxon>Fungi</taxon>
        <taxon>Fungi incertae sedis</taxon>
        <taxon>Mucoromycota</taxon>
        <taxon>Mucoromycotina</taxon>
        <taxon>Mucoromycetes</taxon>
        <taxon>Mucorales</taxon>
        <taxon>Mucorineae</taxon>
        <taxon>Choanephoraceae</taxon>
        <taxon>Choanephoroideae</taxon>
        <taxon>Choanephora</taxon>
    </lineage>
</organism>
<name>A0A1C7NP00_9FUNG</name>
<reference evidence="1 3" key="1">
    <citation type="submission" date="2016-03" db="EMBL/GenBank/DDBJ databases">
        <title>Choanephora cucurbitarum.</title>
        <authorList>
            <person name="Min B."/>
            <person name="Park H."/>
            <person name="Park J.-H."/>
            <person name="Shin H.-D."/>
            <person name="Choi I.-G."/>
        </authorList>
    </citation>
    <scope>NUCLEOTIDE SEQUENCE [LARGE SCALE GENOMIC DNA]</scope>
    <source>
        <strain evidence="1 3">KUS-F28377</strain>
    </source>
</reference>
<sequence length="69" mass="7974">MDPQITQQQFTELPQRLQQLEVLTMQQRPAPQLSTNSQPSAETSQMMNPLFHLQSRDARPIYIWAPSPP</sequence>
<keyword evidence="3" id="KW-1185">Reference proteome</keyword>
<dbReference type="AlphaFoldDB" id="A0A1C7NP00"/>
<dbReference type="EMBL" id="LUGH01000032">
    <property type="protein sequence ID" value="OBZ90819.1"/>
    <property type="molecule type" value="Genomic_DNA"/>
</dbReference>
<protein>
    <submittedName>
        <fullName evidence="1">Uncharacterized protein</fullName>
    </submittedName>
</protein>